<dbReference type="AlphaFoldDB" id="A0AAJ1QWB7"/>
<dbReference type="PANTHER" id="PTHR30071:SF1">
    <property type="entry name" value="CYTOCHROME B_B6 PROTEIN-RELATED"/>
    <property type="match status" value="1"/>
</dbReference>
<feature type="transmembrane region" description="Helical" evidence="6">
    <location>
        <begin position="78"/>
        <end position="98"/>
    </location>
</feature>
<feature type="transmembrane region" description="Helical" evidence="6">
    <location>
        <begin position="877"/>
        <end position="904"/>
    </location>
</feature>
<evidence type="ECO:0000259" key="8">
    <source>
        <dbReference type="Pfam" id="PF05140"/>
    </source>
</evidence>
<feature type="transmembrane region" description="Helical" evidence="6">
    <location>
        <begin position="960"/>
        <end position="978"/>
    </location>
</feature>
<feature type="transmembrane region" description="Helical" evidence="6">
    <location>
        <begin position="782"/>
        <end position="803"/>
    </location>
</feature>
<feature type="domain" description="ResB-like" evidence="8">
    <location>
        <begin position="75"/>
        <end position="116"/>
    </location>
</feature>
<dbReference type="Pfam" id="PF05140">
    <property type="entry name" value="ResB"/>
    <property type="match status" value="2"/>
</dbReference>
<dbReference type="EMBL" id="JAUFQH010000005">
    <property type="protein sequence ID" value="MDN3619175.1"/>
    <property type="molecule type" value="Genomic_DNA"/>
</dbReference>
<feature type="transmembrane region" description="Helical" evidence="6">
    <location>
        <begin position="838"/>
        <end position="857"/>
    </location>
</feature>
<proteinExistence type="predicted"/>
<dbReference type="Pfam" id="PF01578">
    <property type="entry name" value="Cytochrom_C_asm"/>
    <property type="match status" value="1"/>
</dbReference>
<keyword evidence="5 6" id="KW-0472">Membrane</keyword>
<organism evidence="9 10">
    <name type="scientific">Polaribacter sejongensis</name>
    <dbReference type="NCBI Taxonomy" id="985043"/>
    <lineage>
        <taxon>Bacteria</taxon>
        <taxon>Pseudomonadati</taxon>
        <taxon>Bacteroidota</taxon>
        <taxon>Flavobacteriia</taxon>
        <taxon>Flavobacteriales</taxon>
        <taxon>Flavobacteriaceae</taxon>
    </lineage>
</organism>
<keyword evidence="4 6" id="KW-1133">Transmembrane helix</keyword>
<keyword evidence="2 6" id="KW-0812">Transmembrane</keyword>
<feature type="domain" description="ResB-like" evidence="8">
    <location>
        <begin position="327"/>
        <end position="421"/>
    </location>
</feature>
<comment type="caution">
    <text evidence="9">The sequence shown here is derived from an EMBL/GenBank/DDBJ whole genome shotgun (WGS) entry which is preliminary data.</text>
</comment>
<evidence type="ECO:0000256" key="4">
    <source>
        <dbReference type="ARBA" id="ARBA00022989"/>
    </source>
</evidence>
<dbReference type="InterPro" id="IPR007816">
    <property type="entry name" value="ResB-like_domain"/>
</dbReference>
<evidence type="ECO:0000256" key="6">
    <source>
        <dbReference type="SAM" id="Phobius"/>
    </source>
</evidence>
<comment type="subcellular location">
    <subcellularLocation>
        <location evidence="1">Membrane</location>
        <topology evidence="1">Multi-pass membrane protein</topology>
    </subcellularLocation>
</comment>
<feature type="transmembrane region" description="Helical" evidence="6">
    <location>
        <begin position="750"/>
        <end position="770"/>
    </location>
</feature>
<reference evidence="9 10" key="1">
    <citation type="journal article" date="2014" name="Int. J. Syst. Evol. Microbiol.">
        <title>Complete genome sequence of Corynebacterium casei LMG S-19264T (=DSM 44701T), isolated from a smear-ripened cheese.</title>
        <authorList>
            <consortium name="US DOE Joint Genome Institute (JGI-PGF)"/>
            <person name="Walter F."/>
            <person name="Albersmeier A."/>
            <person name="Kalinowski J."/>
            <person name="Ruckert C."/>
        </authorList>
    </citation>
    <scope>NUCLEOTIDE SEQUENCE [LARGE SCALE GENOMIC DNA]</scope>
    <source>
        <strain evidence="9 10">CECT 8670</strain>
    </source>
</reference>
<evidence type="ECO:0000256" key="1">
    <source>
        <dbReference type="ARBA" id="ARBA00004141"/>
    </source>
</evidence>
<evidence type="ECO:0000256" key="3">
    <source>
        <dbReference type="ARBA" id="ARBA00022748"/>
    </source>
</evidence>
<evidence type="ECO:0000313" key="9">
    <source>
        <dbReference type="EMBL" id="MDN3619175.1"/>
    </source>
</evidence>
<feature type="transmembrane region" description="Helical" evidence="6">
    <location>
        <begin position="43"/>
        <end position="66"/>
    </location>
</feature>
<accession>A0AAJ1QWB7</accession>
<sequence length="1051" mass="119480">MKKIISILYSTRLMAVLFILFAVAMGVATFIENDFGTQTSKALVYNTWWFELIMLLFVINFFGNIFRYRLYKKEKWAVLMFHLSFLLILIGAGVTRYIGFEGIMLIKEGESTNKFLSETTYLNAIVDNNKVQKPEINKPMLLSAWGKNSWSYSDHFKTEDTEQDFSFELVEYIPWAERKLVEDENGVEHLFFVESSEGGRHEHWIQKGTIQNIHGVLVGYNAQDDNASINFIEEDGNLKMVSKDDGDWFRMADQKKGTIVKDSVQNFQYLTLHNVSGLQFVIPRPSEKGIMKTTSGPKDDKKLDVVVVDITSNGQTERVELTGGKFNSQGSKEVTVGGLNFRVLYGAKILETPFLVKLNDFQLEKYPGSESAASYASEVTVIDGDESFDYRIFMNHILDHKGYKFFQSSYDLSGPVEETHLSVNHDFLGTFITYLGYSFLYTGLICILFAKHTRFSHLKESLKKIRKKKATLSIVATLLLSSFSFAQETPHAPHEPNQITDQQIDSLLQANIVDIKHAESFNKLVIQDAGGRMKPAHTFASELVRKVSKEETFKGMQPSQVLLSIIENPRLWFEVPIIYLEKGNTKIREVLSLPVTATHARLSDFITPTGAYKIKDDVAEAQKKNIKNKYENDLIKIDKRVGLLYSAIGGGILRIYPIPNDDNNTWVSQPETSTAGFKATDSVFVRQSLPVYIQLLQEAKKSNDYTKADQILDGIKKFQKKFGSEVYPSQNRIDLEITYNKWEIFTKTSVLYMILGLLLIFIEILKIFYYKSKVLGYIVKGLIALTILSFLFHTFGLASRWYISGNAPWSNAYESIIYVAWATMLFGLFLGKKSTLTIGATTFLAAIILFFAHQNWLDPAIANLQPVLNSWWLMVHVSIIVASYGPFSLAMILGIVSLILIVFTTEKNKKRMDLNIKELTIINEMAISVGLVMLTIGNFLGGMWANESWGRYWGWDPKETWALISIMVYAFVLHMRLIPGLRSRLAFSFASAFSYLAIMMTYFGVNFYLSGLHSYASGDKAVTPREAYIYIGALVLLTVLASFKYKKYFKK</sequence>
<gene>
    <name evidence="9" type="primary">ccsA</name>
    <name evidence="9" type="ORF">QWY81_06865</name>
</gene>
<evidence type="ECO:0000256" key="2">
    <source>
        <dbReference type="ARBA" id="ARBA00022692"/>
    </source>
</evidence>
<dbReference type="GO" id="GO:0017004">
    <property type="term" value="P:cytochrome complex assembly"/>
    <property type="evidence" value="ECO:0007669"/>
    <property type="project" value="UniProtKB-KW"/>
</dbReference>
<dbReference type="GO" id="GO:0020037">
    <property type="term" value="F:heme binding"/>
    <property type="evidence" value="ECO:0007669"/>
    <property type="project" value="InterPro"/>
</dbReference>
<name>A0AAJ1QWB7_9FLAO</name>
<protein>
    <submittedName>
        <fullName evidence="9">Cytochrome c biogenesis protein CcsA</fullName>
    </submittedName>
</protein>
<feature type="transmembrane region" description="Helical" evidence="6">
    <location>
        <begin position="1027"/>
        <end position="1045"/>
    </location>
</feature>
<dbReference type="PANTHER" id="PTHR30071">
    <property type="entry name" value="HEME EXPORTER PROTEIN C"/>
    <property type="match status" value="1"/>
</dbReference>
<keyword evidence="3" id="KW-0201">Cytochrome c-type biogenesis</keyword>
<dbReference type="RefSeq" id="WP_261973947.1">
    <property type="nucleotide sequence ID" value="NZ_CP103460.1"/>
</dbReference>
<feature type="transmembrane region" description="Helical" evidence="6">
    <location>
        <begin position="12"/>
        <end position="31"/>
    </location>
</feature>
<evidence type="ECO:0000259" key="7">
    <source>
        <dbReference type="Pfam" id="PF01578"/>
    </source>
</evidence>
<feature type="domain" description="Cytochrome c assembly protein" evidence="7">
    <location>
        <begin position="809"/>
        <end position="1013"/>
    </location>
</feature>
<feature type="transmembrane region" description="Helical" evidence="6">
    <location>
        <begin position="427"/>
        <end position="450"/>
    </location>
</feature>
<dbReference type="Proteomes" id="UP001228636">
    <property type="component" value="Unassembled WGS sequence"/>
</dbReference>
<feature type="transmembrane region" description="Helical" evidence="6">
    <location>
        <begin position="815"/>
        <end position="831"/>
    </location>
</feature>
<feature type="transmembrane region" description="Helical" evidence="6">
    <location>
        <begin position="985"/>
        <end position="1007"/>
    </location>
</feature>
<feature type="transmembrane region" description="Helical" evidence="6">
    <location>
        <begin position="925"/>
        <end position="945"/>
    </location>
</feature>
<dbReference type="GO" id="GO:0005886">
    <property type="term" value="C:plasma membrane"/>
    <property type="evidence" value="ECO:0007669"/>
    <property type="project" value="TreeGrafter"/>
</dbReference>
<evidence type="ECO:0000313" key="10">
    <source>
        <dbReference type="Proteomes" id="UP001228636"/>
    </source>
</evidence>
<dbReference type="InterPro" id="IPR002541">
    <property type="entry name" value="Cyt_c_assembly"/>
</dbReference>
<evidence type="ECO:0000256" key="5">
    <source>
        <dbReference type="ARBA" id="ARBA00023136"/>
    </source>
</evidence>
<dbReference type="InterPro" id="IPR045062">
    <property type="entry name" value="Cyt_c_biogenesis_CcsA/CcmC"/>
</dbReference>